<reference evidence="4" key="1">
    <citation type="submission" date="2016-10" db="EMBL/GenBank/DDBJ databases">
        <authorList>
            <person name="Varghese N."/>
            <person name="Submissions S."/>
        </authorList>
    </citation>
    <scope>NUCLEOTIDE SEQUENCE [LARGE SCALE GENOMIC DNA]</scope>
    <source>
        <strain evidence="4">DSM 10146</strain>
    </source>
</reference>
<comment type="similarity">
    <text evidence="1 2">Belongs to the HupG/HyaE family.</text>
</comment>
<dbReference type="STRING" id="282683.SAMN04488105_105174"/>
<gene>
    <name evidence="3" type="ORF">SAMN04488105_105174</name>
</gene>
<evidence type="ECO:0000313" key="4">
    <source>
        <dbReference type="Proteomes" id="UP000198994"/>
    </source>
</evidence>
<organism evidence="3 4">
    <name type="scientific">Salipiger thiooxidans</name>
    <dbReference type="NCBI Taxonomy" id="282683"/>
    <lineage>
        <taxon>Bacteria</taxon>
        <taxon>Pseudomonadati</taxon>
        <taxon>Pseudomonadota</taxon>
        <taxon>Alphaproteobacteria</taxon>
        <taxon>Rhodobacterales</taxon>
        <taxon>Roseobacteraceae</taxon>
        <taxon>Salipiger</taxon>
    </lineage>
</organism>
<protein>
    <recommendedName>
        <fullName evidence="2">Hydrogenase expression/formation protein</fullName>
    </recommendedName>
</protein>
<dbReference type="RefSeq" id="WP_089958125.1">
    <property type="nucleotide sequence ID" value="NZ_FNAV01000005.1"/>
</dbReference>
<dbReference type="Proteomes" id="UP000198994">
    <property type="component" value="Unassembled WGS sequence"/>
</dbReference>
<dbReference type="SUPFAM" id="SSF52833">
    <property type="entry name" value="Thioredoxin-like"/>
    <property type="match status" value="1"/>
</dbReference>
<name>A0A1G7E7V3_9RHOB</name>
<dbReference type="InterPro" id="IPR036249">
    <property type="entry name" value="Thioredoxin-like_sf"/>
</dbReference>
<accession>A0A1G7E7V3</accession>
<sequence>MSHPLIARLETEFGWPRLATMDEVKAFTTSPGAHCLFVPGDPARNLESADVAVILPELHMTFQRAFDCAVVDDAIEAQLREATGVLKTPSLIFFRDGQLLGGIPKVRDWDDYMARIPQILNAIPAPAA</sequence>
<evidence type="ECO:0000313" key="3">
    <source>
        <dbReference type="EMBL" id="SDE59556.1"/>
    </source>
</evidence>
<keyword evidence="4" id="KW-1185">Reference proteome</keyword>
<dbReference type="EMBL" id="FNAV01000005">
    <property type="protein sequence ID" value="SDE59556.1"/>
    <property type="molecule type" value="Genomic_DNA"/>
</dbReference>
<dbReference type="OrthoDB" id="6560050at2"/>
<dbReference type="PIRSF" id="PIRSF038934">
    <property type="entry name" value="HyaE_HupG"/>
    <property type="match status" value="1"/>
</dbReference>
<dbReference type="InterPro" id="IPR010893">
    <property type="entry name" value="NiFe-hyd_mat_HyaE"/>
</dbReference>
<evidence type="ECO:0000256" key="2">
    <source>
        <dbReference type="PIRNR" id="PIRNR038934"/>
    </source>
</evidence>
<dbReference type="AlphaFoldDB" id="A0A1G7E7V3"/>
<dbReference type="Gene3D" id="3.40.30.10">
    <property type="entry name" value="Glutaredoxin"/>
    <property type="match status" value="1"/>
</dbReference>
<proteinExistence type="inferred from homology"/>
<dbReference type="CDD" id="cd02965">
    <property type="entry name" value="HyaE"/>
    <property type="match status" value="1"/>
</dbReference>
<dbReference type="Pfam" id="PF07449">
    <property type="entry name" value="HyaE"/>
    <property type="match status" value="1"/>
</dbReference>
<evidence type="ECO:0000256" key="1">
    <source>
        <dbReference type="ARBA" id="ARBA00009004"/>
    </source>
</evidence>